<organism evidence="1 2">
    <name type="scientific">Armillaria solidipes</name>
    <dbReference type="NCBI Taxonomy" id="1076256"/>
    <lineage>
        <taxon>Eukaryota</taxon>
        <taxon>Fungi</taxon>
        <taxon>Dikarya</taxon>
        <taxon>Basidiomycota</taxon>
        <taxon>Agaricomycotina</taxon>
        <taxon>Agaricomycetes</taxon>
        <taxon>Agaricomycetidae</taxon>
        <taxon>Agaricales</taxon>
        <taxon>Marasmiineae</taxon>
        <taxon>Physalacriaceae</taxon>
        <taxon>Armillaria</taxon>
    </lineage>
</organism>
<protein>
    <submittedName>
        <fullName evidence="1">Uncharacterized protein</fullName>
    </submittedName>
</protein>
<dbReference type="EMBL" id="KZ293424">
    <property type="protein sequence ID" value="PBK71401.1"/>
    <property type="molecule type" value="Genomic_DNA"/>
</dbReference>
<accession>A0A2H3BKH6</accession>
<keyword evidence="2" id="KW-1185">Reference proteome</keyword>
<gene>
    <name evidence="1" type="ORF">ARMSODRAFT_973829</name>
</gene>
<dbReference type="Proteomes" id="UP000218334">
    <property type="component" value="Unassembled WGS sequence"/>
</dbReference>
<dbReference type="AlphaFoldDB" id="A0A2H3BKH6"/>
<evidence type="ECO:0000313" key="2">
    <source>
        <dbReference type="Proteomes" id="UP000218334"/>
    </source>
</evidence>
<proteinExistence type="predicted"/>
<evidence type="ECO:0000313" key="1">
    <source>
        <dbReference type="EMBL" id="PBK71401.1"/>
    </source>
</evidence>
<name>A0A2H3BKH6_9AGAR</name>
<sequence length="151" mass="16909">MSHIHGLLQYSNVPDNKPAQMVTEKKRFYSDQELPDLKDSQPFISASEFNQLIKDGPQDDDNVKILRAYSRFQDAEEELADALGMMDTGPMAYGHGILDPTELYYQLLSCHFQLIGQLQAEQDAAFKKLLMLPSHHVSIGEASGVPMPEGI</sequence>
<reference evidence="2" key="1">
    <citation type="journal article" date="2017" name="Nat. Ecol. Evol.">
        <title>Genome expansion and lineage-specific genetic innovations in the forest pathogenic fungi Armillaria.</title>
        <authorList>
            <person name="Sipos G."/>
            <person name="Prasanna A.N."/>
            <person name="Walter M.C."/>
            <person name="O'Connor E."/>
            <person name="Balint B."/>
            <person name="Krizsan K."/>
            <person name="Kiss B."/>
            <person name="Hess J."/>
            <person name="Varga T."/>
            <person name="Slot J."/>
            <person name="Riley R."/>
            <person name="Boka B."/>
            <person name="Rigling D."/>
            <person name="Barry K."/>
            <person name="Lee J."/>
            <person name="Mihaltcheva S."/>
            <person name="LaButti K."/>
            <person name="Lipzen A."/>
            <person name="Waldron R."/>
            <person name="Moloney N.M."/>
            <person name="Sperisen C."/>
            <person name="Kredics L."/>
            <person name="Vagvoelgyi C."/>
            <person name="Patrignani A."/>
            <person name="Fitzpatrick D."/>
            <person name="Nagy I."/>
            <person name="Doyle S."/>
            <person name="Anderson J.B."/>
            <person name="Grigoriev I.V."/>
            <person name="Gueldener U."/>
            <person name="Muensterkoetter M."/>
            <person name="Nagy L.G."/>
        </authorList>
    </citation>
    <scope>NUCLEOTIDE SEQUENCE [LARGE SCALE GENOMIC DNA]</scope>
    <source>
        <strain evidence="2">28-4</strain>
    </source>
</reference>